<dbReference type="PANTHER" id="PTHR24014">
    <property type="entry name" value="2-OXOGLUTARATE AND IRON-DEPENDENT OXYGENASE DOMAIN-CONTAINING PROTEIN 2"/>
    <property type="match status" value="1"/>
</dbReference>
<dbReference type="EMBL" id="JAVRJZ010000016">
    <property type="protein sequence ID" value="KAK2711121.1"/>
    <property type="molecule type" value="Genomic_DNA"/>
</dbReference>
<comment type="cofactor">
    <cofactor evidence="1">
        <name>L-ascorbate</name>
        <dbReference type="ChEBI" id="CHEBI:38290"/>
    </cofactor>
</comment>
<dbReference type="Pfam" id="PF25238">
    <property type="entry name" value="OGFOD2-like"/>
    <property type="match status" value="1"/>
</dbReference>
<sequence length="336" mass="38519">MTVFARCKCFLKTNIFVKEINQHVKYTSDAQFVLEYSSVIQSAGLSVDETLKQVKEEVARRKNVFSDNKKRSEEIKIKYKRLHPEIFKLQENYFHEKFLEITKLVSNSSPDQLALQLEGNKQKRYYSFPVFSNKFCDLLLEELKNFENADVPKGRPNSMNKHGVLLDELGFNEEFLNAFRTEYLQPIAVKLFPEYVLDGLDTHKAFVVKYKIGEDVDLGWHHDNAEVNLMVTLNIALNEGFDEGSLYIGPMAGEGKGVAGSESTVEEYSHKKGWGLLHRGLQMHGAMPIEYGERYNMIIWARSSSVRNLNCPMCMKKPDLEPVDVGWGEGFTMCTS</sequence>
<evidence type="ECO:0000313" key="8">
    <source>
        <dbReference type="EMBL" id="KAK2711121.1"/>
    </source>
</evidence>
<dbReference type="SUPFAM" id="SSF51197">
    <property type="entry name" value="Clavaminate synthase-like"/>
    <property type="match status" value="1"/>
</dbReference>
<keyword evidence="2" id="KW-0479">Metal-binding</keyword>
<dbReference type="InterPro" id="IPR005123">
    <property type="entry name" value="Oxoglu/Fe-dep_dioxygenase_dom"/>
</dbReference>
<dbReference type="GO" id="GO:0016705">
    <property type="term" value="F:oxidoreductase activity, acting on paired donors, with incorporation or reduction of molecular oxygen"/>
    <property type="evidence" value="ECO:0007669"/>
    <property type="project" value="InterPro"/>
</dbReference>
<evidence type="ECO:0000313" key="9">
    <source>
        <dbReference type="Proteomes" id="UP001187531"/>
    </source>
</evidence>
<dbReference type="Gene3D" id="2.60.120.620">
    <property type="entry name" value="q2cbj1_9rhob like domain"/>
    <property type="match status" value="1"/>
</dbReference>
<proteinExistence type="predicted"/>
<evidence type="ECO:0000256" key="6">
    <source>
        <dbReference type="ARBA" id="ARBA00023004"/>
    </source>
</evidence>
<keyword evidence="4" id="KW-0223">Dioxygenase</keyword>
<name>A0AA88HSK3_ARTSF</name>
<keyword evidence="9" id="KW-1185">Reference proteome</keyword>
<organism evidence="8 9">
    <name type="scientific">Artemia franciscana</name>
    <name type="common">Brine shrimp</name>
    <name type="synonym">Artemia sanfranciscana</name>
    <dbReference type="NCBI Taxonomy" id="6661"/>
    <lineage>
        <taxon>Eukaryota</taxon>
        <taxon>Metazoa</taxon>
        <taxon>Ecdysozoa</taxon>
        <taxon>Arthropoda</taxon>
        <taxon>Crustacea</taxon>
        <taxon>Branchiopoda</taxon>
        <taxon>Anostraca</taxon>
        <taxon>Artemiidae</taxon>
        <taxon>Artemia</taxon>
    </lineage>
</organism>
<dbReference type="GO" id="GO:0051213">
    <property type="term" value="F:dioxygenase activity"/>
    <property type="evidence" value="ECO:0007669"/>
    <property type="project" value="UniProtKB-KW"/>
</dbReference>
<dbReference type="GO" id="GO:0005506">
    <property type="term" value="F:iron ion binding"/>
    <property type="evidence" value="ECO:0007669"/>
    <property type="project" value="InterPro"/>
</dbReference>
<evidence type="ECO:0000256" key="1">
    <source>
        <dbReference type="ARBA" id="ARBA00001961"/>
    </source>
</evidence>
<keyword evidence="3" id="KW-0847">Vitamin C</keyword>
<dbReference type="InterPro" id="IPR006620">
    <property type="entry name" value="Pro_4_hyd_alph"/>
</dbReference>
<feature type="domain" description="Fe2OG dioxygenase" evidence="7">
    <location>
        <begin position="201"/>
        <end position="303"/>
    </location>
</feature>
<dbReference type="GO" id="GO:0031418">
    <property type="term" value="F:L-ascorbic acid binding"/>
    <property type="evidence" value="ECO:0007669"/>
    <property type="project" value="UniProtKB-KW"/>
</dbReference>
<reference evidence="8" key="1">
    <citation type="submission" date="2023-07" db="EMBL/GenBank/DDBJ databases">
        <title>Chromosome-level genome assembly of Artemia franciscana.</title>
        <authorList>
            <person name="Jo E."/>
        </authorList>
    </citation>
    <scope>NUCLEOTIDE SEQUENCE</scope>
    <source>
        <tissue evidence="8">Whole body</tissue>
    </source>
</reference>
<comment type="caution">
    <text evidence="8">The sequence shown here is derived from an EMBL/GenBank/DDBJ whole genome shotgun (WGS) entry which is preliminary data.</text>
</comment>
<evidence type="ECO:0000256" key="5">
    <source>
        <dbReference type="ARBA" id="ARBA00023002"/>
    </source>
</evidence>
<evidence type="ECO:0000256" key="4">
    <source>
        <dbReference type="ARBA" id="ARBA00022964"/>
    </source>
</evidence>
<dbReference type="PANTHER" id="PTHR24014:SF4">
    <property type="entry name" value="2-OXOGLUTARATE AND IRON-DEPENDENT OXYGENASE DOMAIN-CONTAINING PROTEIN 2"/>
    <property type="match status" value="1"/>
</dbReference>
<protein>
    <recommendedName>
        <fullName evidence="7">Fe2OG dioxygenase domain-containing protein</fullName>
    </recommendedName>
</protein>
<dbReference type="AlphaFoldDB" id="A0AA88HSK3"/>
<evidence type="ECO:0000256" key="3">
    <source>
        <dbReference type="ARBA" id="ARBA00022896"/>
    </source>
</evidence>
<dbReference type="SMART" id="SM00702">
    <property type="entry name" value="P4Hc"/>
    <property type="match status" value="1"/>
</dbReference>
<keyword evidence="6" id="KW-0408">Iron</keyword>
<accession>A0AA88HSK3</accession>
<keyword evidence="5" id="KW-0560">Oxidoreductase</keyword>
<gene>
    <name evidence="8" type="ORF">QYM36_012332</name>
</gene>
<dbReference type="PROSITE" id="PS51471">
    <property type="entry name" value="FE2OG_OXY"/>
    <property type="match status" value="1"/>
</dbReference>
<evidence type="ECO:0000259" key="7">
    <source>
        <dbReference type="PROSITE" id="PS51471"/>
    </source>
</evidence>
<evidence type="ECO:0000256" key="2">
    <source>
        <dbReference type="ARBA" id="ARBA00022723"/>
    </source>
</evidence>
<dbReference type="Proteomes" id="UP001187531">
    <property type="component" value="Unassembled WGS sequence"/>
</dbReference>